<dbReference type="InterPro" id="IPR001054">
    <property type="entry name" value="A/G_cyclase"/>
</dbReference>
<dbReference type="Gene3D" id="3.30.70.1230">
    <property type="entry name" value="Nucleotide cyclase"/>
    <property type="match status" value="1"/>
</dbReference>
<dbReference type="GO" id="GO:0004016">
    <property type="term" value="F:adenylate cyclase activity"/>
    <property type="evidence" value="ECO:0007669"/>
    <property type="project" value="UniProtKB-ARBA"/>
</dbReference>
<dbReference type="RefSeq" id="WP_026816348.1">
    <property type="nucleotide sequence ID" value="NZ_AUFF01000002.1"/>
</dbReference>
<dbReference type="EMBL" id="AWXU01000043">
    <property type="protein sequence ID" value="KFN49048.1"/>
    <property type="molecule type" value="Genomic_DNA"/>
</dbReference>
<dbReference type="AlphaFoldDB" id="A0A091B8T8"/>
<feature type="domain" description="Guanylate cyclase" evidence="1">
    <location>
        <begin position="18"/>
        <end position="145"/>
    </location>
</feature>
<dbReference type="Proteomes" id="UP000029391">
    <property type="component" value="Unassembled WGS sequence"/>
</dbReference>
<protein>
    <recommendedName>
        <fullName evidence="1">Guanylate cyclase domain-containing protein</fullName>
    </recommendedName>
</protein>
<organism evidence="2 3">
    <name type="scientific">Arenimonas composti TR7-09 = DSM 18010</name>
    <dbReference type="NCBI Taxonomy" id="1121013"/>
    <lineage>
        <taxon>Bacteria</taxon>
        <taxon>Pseudomonadati</taxon>
        <taxon>Pseudomonadota</taxon>
        <taxon>Gammaproteobacteria</taxon>
        <taxon>Lysobacterales</taxon>
        <taxon>Lysobacteraceae</taxon>
        <taxon>Arenimonas</taxon>
    </lineage>
</organism>
<dbReference type="PROSITE" id="PS50125">
    <property type="entry name" value="GUANYLATE_CYCLASE_2"/>
    <property type="match status" value="1"/>
</dbReference>
<dbReference type="GO" id="GO:0009190">
    <property type="term" value="P:cyclic nucleotide biosynthetic process"/>
    <property type="evidence" value="ECO:0007669"/>
    <property type="project" value="InterPro"/>
</dbReference>
<evidence type="ECO:0000313" key="3">
    <source>
        <dbReference type="Proteomes" id="UP000029391"/>
    </source>
</evidence>
<keyword evidence="3" id="KW-1185">Reference proteome</keyword>
<sequence>MHTEIAEVPKNFQFADAIVFYADLLGFSHQVAAAGTLAQADGLMRVLKRFAGEFTESGEMHGFFGRKYWAISDSMVAVWDMQSEAVKTMTEFDAILHQLSGLAIAQGRMLVDDGQLVRGGVARGWFKEDSDTIVSPALVRAARIEGAIGSPFIGVDADLYAYFVGHQGRGMYAPQIDPIPDVFIAPAAYTSGLPALDYLTMALGEIELSTKELKHALTIPPGEARDDYMNFRAWENKREFMGRHRDIIAKALGTHSGSVLNKYEALREYHNERVHERFQDPALLV</sequence>
<dbReference type="GO" id="GO:0035556">
    <property type="term" value="P:intracellular signal transduction"/>
    <property type="evidence" value="ECO:0007669"/>
    <property type="project" value="InterPro"/>
</dbReference>
<reference evidence="2 3" key="1">
    <citation type="submission" date="2013-09" db="EMBL/GenBank/DDBJ databases">
        <title>Genome sequencing of Arenimonas composti.</title>
        <authorList>
            <person name="Chen F."/>
            <person name="Wang G."/>
        </authorList>
    </citation>
    <scope>NUCLEOTIDE SEQUENCE [LARGE SCALE GENOMIC DNA]</scope>
    <source>
        <strain evidence="2 3">TR7-09</strain>
    </source>
</reference>
<name>A0A091B8T8_9GAMM</name>
<dbReference type="InterPro" id="IPR029787">
    <property type="entry name" value="Nucleotide_cyclase"/>
</dbReference>
<accession>A0A091B8T8</accession>
<gene>
    <name evidence="2" type="ORF">P873_12610</name>
</gene>
<evidence type="ECO:0000259" key="1">
    <source>
        <dbReference type="PROSITE" id="PS50125"/>
    </source>
</evidence>
<evidence type="ECO:0000313" key="2">
    <source>
        <dbReference type="EMBL" id="KFN49048.1"/>
    </source>
</evidence>
<dbReference type="SUPFAM" id="SSF55073">
    <property type="entry name" value="Nucleotide cyclase"/>
    <property type="match status" value="1"/>
</dbReference>
<comment type="caution">
    <text evidence="2">The sequence shown here is derived from an EMBL/GenBank/DDBJ whole genome shotgun (WGS) entry which is preliminary data.</text>
</comment>
<proteinExistence type="predicted"/>